<accession>A0A937W654</accession>
<dbReference type="GO" id="GO:0043107">
    <property type="term" value="P:type IV pilus-dependent motility"/>
    <property type="evidence" value="ECO:0007669"/>
    <property type="project" value="InterPro"/>
</dbReference>
<protein>
    <recommendedName>
        <fullName evidence="4">Pilus assembly protein PilO</fullName>
    </recommendedName>
</protein>
<reference evidence="2" key="1">
    <citation type="submission" date="2019-03" db="EMBL/GenBank/DDBJ databases">
        <title>Lake Tanganyika Metagenome-Assembled Genomes (MAGs).</title>
        <authorList>
            <person name="Tran P."/>
        </authorList>
    </citation>
    <scope>NUCLEOTIDE SEQUENCE</scope>
    <source>
        <strain evidence="2">K_DeepCast_65m_m2_066</strain>
    </source>
</reference>
<dbReference type="EMBL" id="VGLS01001091">
    <property type="protein sequence ID" value="MBM3226883.1"/>
    <property type="molecule type" value="Genomic_DNA"/>
</dbReference>
<gene>
    <name evidence="2" type="ORF">FJZ47_24215</name>
</gene>
<dbReference type="InterPro" id="IPR014717">
    <property type="entry name" value="Transl_elong_EF1B/ribsomal_bS6"/>
</dbReference>
<sequence>MEFLERLEGIPALYRWLAIPAILCILAVLYWYLFYQPFEEELTAYQEQIAAKRQTVEKHSKIAAKLDLFKTQVSDLEARLKMLLRELPESREIPGMIRRISDLGVRTGLQISLIKPQPEQRKEFYAEIPIQVRVKGQYHAVGRFFDDLAHLERIISVDGIQIEAATQETQCLATTFRFLDEAEVNEAAAAAKKGSRK</sequence>
<evidence type="ECO:0000313" key="2">
    <source>
        <dbReference type="EMBL" id="MBM3226883.1"/>
    </source>
</evidence>
<organism evidence="2 3">
    <name type="scientific">Tectimicrobiota bacterium</name>
    <dbReference type="NCBI Taxonomy" id="2528274"/>
    <lineage>
        <taxon>Bacteria</taxon>
        <taxon>Pseudomonadati</taxon>
        <taxon>Nitrospinota/Tectimicrobiota group</taxon>
        <taxon>Candidatus Tectimicrobiota</taxon>
    </lineage>
</organism>
<dbReference type="Pfam" id="PF04350">
    <property type="entry name" value="PilO"/>
    <property type="match status" value="1"/>
</dbReference>
<keyword evidence="1" id="KW-0812">Transmembrane</keyword>
<dbReference type="PANTHER" id="PTHR39555:SF1">
    <property type="entry name" value="TYPE IV PILUS INNER MEMBRANE COMPONENT PILO"/>
    <property type="match status" value="1"/>
</dbReference>
<dbReference type="InterPro" id="IPR007445">
    <property type="entry name" value="PilO"/>
</dbReference>
<dbReference type="AlphaFoldDB" id="A0A937W654"/>
<feature type="transmembrane region" description="Helical" evidence="1">
    <location>
        <begin position="12"/>
        <end position="33"/>
    </location>
</feature>
<comment type="caution">
    <text evidence="2">The sequence shown here is derived from an EMBL/GenBank/DDBJ whole genome shotgun (WGS) entry which is preliminary data.</text>
</comment>
<evidence type="ECO:0000256" key="1">
    <source>
        <dbReference type="SAM" id="Phobius"/>
    </source>
</evidence>
<keyword evidence="1" id="KW-0472">Membrane</keyword>
<dbReference type="Gene3D" id="3.30.70.60">
    <property type="match status" value="1"/>
</dbReference>
<evidence type="ECO:0000313" key="3">
    <source>
        <dbReference type="Proteomes" id="UP000712673"/>
    </source>
</evidence>
<dbReference type="PANTHER" id="PTHR39555">
    <property type="entry name" value="FIMBRIAL ASSEMBLY PROTEIN PILO-LIKE PROTEIN-RELATED"/>
    <property type="match status" value="1"/>
</dbReference>
<proteinExistence type="predicted"/>
<dbReference type="Proteomes" id="UP000712673">
    <property type="component" value="Unassembled WGS sequence"/>
</dbReference>
<name>A0A937W654_UNCTE</name>
<evidence type="ECO:0008006" key="4">
    <source>
        <dbReference type="Google" id="ProtNLM"/>
    </source>
</evidence>
<dbReference type="GO" id="GO:0043683">
    <property type="term" value="P:type IV pilus assembly"/>
    <property type="evidence" value="ECO:0007669"/>
    <property type="project" value="InterPro"/>
</dbReference>
<keyword evidence="1" id="KW-1133">Transmembrane helix</keyword>